<proteinExistence type="predicted"/>
<evidence type="ECO:0000313" key="3">
    <source>
        <dbReference type="Proteomes" id="UP001168990"/>
    </source>
</evidence>
<reference evidence="2" key="1">
    <citation type="journal article" date="2023" name="bioRxiv">
        <title>Scaffold-level genome assemblies of two parasitoid biocontrol wasps reveal the parthenogenesis mechanism and an associated novel virus.</title>
        <authorList>
            <person name="Inwood S."/>
            <person name="Skelly J."/>
            <person name="Guhlin J."/>
            <person name="Harrop T."/>
            <person name="Goldson S."/>
            <person name="Dearden P."/>
        </authorList>
    </citation>
    <scope>NUCLEOTIDE SEQUENCE</scope>
    <source>
        <strain evidence="2">Irish</strain>
        <tissue evidence="2">Whole body</tissue>
    </source>
</reference>
<dbReference type="InterPro" id="IPR031949">
    <property type="entry name" value="DUF4776"/>
</dbReference>
<comment type="caution">
    <text evidence="2">The sequence shown here is derived from an EMBL/GenBank/DDBJ whole genome shotgun (WGS) entry which is preliminary data.</text>
</comment>
<organism evidence="2 3">
    <name type="scientific">Microctonus aethiopoides</name>
    <dbReference type="NCBI Taxonomy" id="144406"/>
    <lineage>
        <taxon>Eukaryota</taxon>
        <taxon>Metazoa</taxon>
        <taxon>Ecdysozoa</taxon>
        <taxon>Arthropoda</taxon>
        <taxon>Hexapoda</taxon>
        <taxon>Insecta</taxon>
        <taxon>Pterygota</taxon>
        <taxon>Neoptera</taxon>
        <taxon>Endopterygota</taxon>
        <taxon>Hymenoptera</taxon>
        <taxon>Apocrita</taxon>
        <taxon>Ichneumonoidea</taxon>
        <taxon>Braconidae</taxon>
        <taxon>Euphorinae</taxon>
        <taxon>Microctonus</taxon>
    </lineage>
</organism>
<accession>A0AA39KJW4</accession>
<reference evidence="2" key="2">
    <citation type="submission" date="2023-03" db="EMBL/GenBank/DDBJ databases">
        <authorList>
            <person name="Inwood S.N."/>
            <person name="Skelly J.G."/>
            <person name="Guhlin J."/>
            <person name="Harrop T.W.R."/>
            <person name="Goldson S.G."/>
            <person name="Dearden P.K."/>
        </authorList>
    </citation>
    <scope>NUCLEOTIDE SEQUENCE</scope>
    <source>
        <strain evidence="2">Irish</strain>
        <tissue evidence="2">Whole body</tissue>
    </source>
</reference>
<dbReference type="EMBL" id="JAQQBS010001422">
    <property type="protein sequence ID" value="KAK0164067.1"/>
    <property type="molecule type" value="Genomic_DNA"/>
</dbReference>
<feature type="domain" description="DUF4776" evidence="1">
    <location>
        <begin position="383"/>
        <end position="454"/>
    </location>
</feature>
<dbReference type="Proteomes" id="UP001168990">
    <property type="component" value="Unassembled WGS sequence"/>
</dbReference>
<sequence length="633" mass="71876">MSTNQHNKKINKPFNIAKAPLKTTMNNPDFLKLTAAEKLNDSEYRRLIYRTYPNEPTCGCASANGQQSSKALLTIDKHQENSSDNFLLKCPGGCKSSCCSSLRRSPTINNENNSNDDKRIRGGGDGFVGEMYRKNADAIEIECTNYNTRCQYGNHSPESRGININELNNNLMSGYWCPSRENIINKAEVNCDDNGWKNSDYEIDRFVNALNDAQKFVDSLGKVPGVAGLGLMDPEESPYFRGNRKIVIEKSSEFKSNNNLMINSQMKSTAASTSSWIKVTPFTISVPGRGGIVHEAILPEKRIEESKDIIEGTSDGPCGKVNCRSRRKIIINREASLNKVEEVEKFDEVVGQPDLQRESKSDKIIKHKRRKMFMGPDDGNGIFKSKKSRKANYVYLAGETYPGYIYGHKNCNDRPERVPAHMGWLWTQYKPVGRLKPRVGWRPGAISRQIREIIQEAKIGFESTHRRRRPTSMPSFGMLPGMKMKTRSYGSLKKGHVKKQDEDIEELEPPPTLQIQRRDGAYYITMYPIRQETMDVPKLEEPIKPLQFTIPKKLEDYSDSSSSIASDMDIEFSPPAAVNRYKKLPNVIHVETQVKQKDIINTFKPAVDNNKQIDEKIEIKKVKKIKKKSKKAK</sequence>
<dbReference type="PANTHER" id="PTHR39079:SF1">
    <property type="entry name" value="GH11706P-RELATED"/>
    <property type="match status" value="1"/>
</dbReference>
<evidence type="ECO:0000313" key="2">
    <source>
        <dbReference type="EMBL" id="KAK0164067.1"/>
    </source>
</evidence>
<dbReference type="Pfam" id="PF16003">
    <property type="entry name" value="DUF4776"/>
    <property type="match status" value="1"/>
</dbReference>
<keyword evidence="3" id="KW-1185">Reference proteome</keyword>
<dbReference type="PANTHER" id="PTHR39079">
    <property type="entry name" value="FI08034P-RELATED"/>
    <property type="match status" value="1"/>
</dbReference>
<dbReference type="AlphaFoldDB" id="A0AA39KJW4"/>
<gene>
    <name evidence="2" type="ORF">PV328_002735</name>
</gene>
<name>A0AA39KJW4_9HYME</name>
<protein>
    <recommendedName>
        <fullName evidence="1">DUF4776 domain-containing protein</fullName>
    </recommendedName>
</protein>
<evidence type="ECO:0000259" key="1">
    <source>
        <dbReference type="Pfam" id="PF16003"/>
    </source>
</evidence>